<name>A0A8J4A5H0_9ACTN</name>
<feature type="compositionally biased region" description="Basic and acidic residues" evidence="1">
    <location>
        <begin position="163"/>
        <end position="183"/>
    </location>
</feature>
<dbReference type="AlphaFoldDB" id="A0A8J4A5H0"/>
<dbReference type="InterPro" id="IPR037523">
    <property type="entry name" value="VOC_core"/>
</dbReference>
<dbReference type="SUPFAM" id="SSF54593">
    <property type="entry name" value="Glyoxalase/Bleomycin resistance protein/Dihydroxybiphenyl dioxygenase"/>
    <property type="match status" value="1"/>
</dbReference>
<dbReference type="Gene3D" id="3.10.180.10">
    <property type="entry name" value="2,3-Dihydroxybiphenyl 1,2-Dioxygenase, domain 1"/>
    <property type="match status" value="1"/>
</dbReference>
<evidence type="ECO:0000256" key="1">
    <source>
        <dbReference type="SAM" id="MobiDB-lite"/>
    </source>
</evidence>
<evidence type="ECO:0000259" key="2">
    <source>
        <dbReference type="PROSITE" id="PS51819"/>
    </source>
</evidence>
<evidence type="ECO:0000313" key="3">
    <source>
        <dbReference type="EMBL" id="GIJ75258.1"/>
    </source>
</evidence>
<sequence>MSANGASALKLEVVTIPVADLDRAKAFYEGLGWRLDADFPLGGRRAIQFTPPGSGCSIHFSPASASSPAGSAQGLFLIVADLDGARADLVKRGVEVSDVFHLTPEGREPGPAPDRATYNSYAGFTDPDGNGWLLQEISTRLPGRIDPGTTSYASVSELADALRRAAEAHGEHEKRHGGERDENWPDWYAEYLVSEQAGTEPPE</sequence>
<dbReference type="Proteomes" id="UP000635606">
    <property type="component" value="Unassembled WGS sequence"/>
</dbReference>
<organism evidence="3 4">
    <name type="scientific">Virgisporangium ochraceum</name>
    <dbReference type="NCBI Taxonomy" id="65505"/>
    <lineage>
        <taxon>Bacteria</taxon>
        <taxon>Bacillati</taxon>
        <taxon>Actinomycetota</taxon>
        <taxon>Actinomycetes</taxon>
        <taxon>Micromonosporales</taxon>
        <taxon>Micromonosporaceae</taxon>
        <taxon>Virgisporangium</taxon>
    </lineage>
</organism>
<feature type="domain" description="VOC" evidence="2">
    <location>
        <begin position="10"/>
        <end position="137"/>
    </location>
</feature>
<comment type="caution">
    <text evidence="3">The sequence shown here is derived from an EMBL/GenBank/DDBJ whole genome shotgun (WGS) entry which is preliminary data.</text>
</comment>
<gene>
    <name evidence="3" type="ORF">Voc01_101750</name>
</gene>
<dbReference type="PROSITE" id="PS51819">
    <property type="entry name" value="VOC"/>
    <property type="match status" value="1"/>
</dbReference>
<evidence type="ECO:0000313" key="4">
    <source>
        <dbReference type="Proteomes" id="UP000635606"/>
    </source>
</evidence>
<accession>A0A8J4A5H0</accession>
<dbReference type="RefSeq" id="WP_203935027.1">
    <property type="nucleotide sequence ID" value="NZ_BOPH01000152.1"/>
</dbReference>
<reference evidence="3" key="1">
    <citation type="submission" date="2021-01" db="EMBL/GenBank/DDBJ databases">
        <title>Whole genome shotgun sequence of Virgisporangium ochraceum NBRC 16418.</title>
        <authorList>
            <person name="Komaki H."/>
            <person name="Tamura T."/>
        </authorList>
    </citation>
    <scope>NUCLEOTIDE SEQUENCE</scope>
    <source>
        <strain evidence="3">NBRC 16418</strain>
    </source>
</reference>
<dbReference type="InterPro" id="IPR004360">
    <property type="entry name" value="Glyas_Fos-R_dOase_dom"/>
</dbReference>
<feature type="region of interest" description="Disordered" evidence="1">
    <location>
        <begin position="163"/>
        <end position="187"/>
    </location>
</feature>
<dbReference type="EMBL" id="BOPH01000152">
    <property type="protein sequence ID" value="GIJ75258.1"/>
    <property type="molecule type" value="Genomic_DNA"/>
</dbReference>
<protein>
    <submittedName>
        <fullName evidence="3">Glyoxalase</fullName>
    </submittedName>
</protein>
<dbReference type="Pfam" id="PF00903">
    <property type="entry name" value="Glyoxalase"/>
    <property type="match status" value="1"/>
</dbReference>
<keyword evidence="4" id="KW-1185">Reference proteome</keyword>
<proteinExistence type="predicted"/>
<dbReference type="InterPro" id="IPR029068">
    <property type="entry name" value="Glyas_Bleomycin-R_OHBP_Dase"/>
</dbReference>